<accession>A0A4C1ZAU7</accession>
<dbReference type="EMBL" id="BGZK01001707">
    <property type="protein sequence ID" value="GBP84938.1"/>
    <property type="molecule type" value="Genomic_DNA"/>
</dbReference>
<name>A0A4C1ZAU7_EUMVA</name>
<gene>
    <name evidence="1" type="ORF">EVAR_90950_1</name>
</gene>
<keyword evidence="2" id="KW-1185">Reference proteome</keyword>
<evidence type="ECO:0000313" key="1">
    <source>
        <dbReference type="EMBL" id="GBP84938.1"/>
    </source>
</evidence>
<organism evidence="1 2">
    <name type="scientific">Eumeta variegata</name>
    <name type="common">Bagworm moth</name>
    <name type="synonym">Eumeta japonica</name>
    <dbReference type="NCBI Taxonomy" id="151549"/>
    <lineage>
        <taxon>Eukaryota</taxon>
        <taxon>Metazoa</taxon>
        <taxon>Ecdysozoa</taxon>
        <taxon>Arthropoda</taxon>
        <taxon>Hexapoda</taxon>
        <taxon>Insecta</taxon>
        <taxon>Pterygota</taxon>
        <taxon>Neoptera</taxon>
        <taxon>Endopterygota</taxon>
        <taxon>Lepidoptera</taxon>
        <taxon>Glossata</taxon>
        <taxon>Ditrysia</taxon>
        <taxon>Tineoidea</taxon>
        <taxon>Psychidae</taxon>
        <taxon>Oiketicinae</taxon>
        <taxon>Eumeta</taxon>
    </lineage>
</organism>
<protein>
    <submittedName>
        <fullName evidence="1">Uncharacterized protein</fullName>
    </submittedName>
</protein>
<proteinExistence type="predicted"/>
<dbReference type="OrthoDB" id="2016582at2759"/>
<sequence length="262" mass="29702">MSFYTVANGSKQFRCTLERPGYLMVFVILAYQLPLDLHEAWRNFLSIPSRIKVPRSKFFLKMTHFPLGHSFIQTITFRNFLIDIGMKYLARSQSIDYENKRQILLIKHITGRHFSLVAVALWLGCSACESYLCICSLTIEANGYHGLKCQRSPGIFPRHHALNDIVLRALTYSNDPCTLEPPGFSRSDAKFSAFHVNNTSRAAASGAESAAKQKHLKYSILKDIYFFIPGACKTAGSWGSEAKFFIRDFGKRLRDKVSGPPF</sequence>
<dbReference type="Proteomes" id="UP000299102">
    <property type="component" value="Unassembled WGS sequence"/>
</dbReference>
<evidence type="ECO:0000313" key="2">
    <source>
        <dbReference type="Proteomes" id="UP000299102"/>
    </source>
</evidence>
<reference evidence="1 2" key="1">
    <citation type="journal article" date="2019" name="Commun. Biol.">
        <title>The bagworm genome reveals a unique fibroin gene that provides high tensile strength.</title>
        <authorList>
            <person name="Kono N."/>
            <person name="Nakamura H."/>
            <person name="Ohtoshi R."/>
            <person name="Tomita M."/>
            <person name="Numata K."/>
            <person name="Arakawa K."/>
        </authorList>
    </citation>
    <scope>NUCLEOTIDE SEQUENCE [LARGE SCALE GENOMIC DNA]</scope>
</reference>
<dbReference type="AlphaFoldDB" id="A0A4C1ZAU7"/>
<comment type="caution">
    <text evidence="1">The sequence shown here is derived from an EMBL/GenBank/DDBJ whole genome shotgun (WGS) entry which is preliminary data.</text>
</comment>